<feature type="domain" description="AMP-dependent synthetase/ligase" evidence="3">
    <location>
        <begin position="10"/>
        <end position="373"/>
    </location>
</feature>
<keyword evidence="6" id="KW-1185">Reference proteome</keyword>
<dbReference type="RefSeq" id="WP_053568157.1">
    <property type="nucleotide sequence ID" value="NZ_FCNY02000014.1"/>
</dbReference>
<dbReference type="InterPro" id="IPR020845">
    <property type="entry name" value="AMP-binding_CS"/>
</dbReference>
<keyword evidence="2" id="KW-0436">Ligase</keyword>
<dbReference type="Gene3D" id="3.30.300.30">
    <property type="match status" value="1"/>
</dbReference>
<protein>
    <submittedName>
        <fullName evidence="5">Feruloyl-CoA synthetase</fullName>
    </submittedName>
</protein>
<dbReference type="PANTHER" id="PTHR43201:SF5">
    <property type="entry name" value="MEDIUM-CHAIN ACYL-COA LIGASE ACSF2, MITOCHONDRIAL"/>
    <property type="match status" value="1"/>
</dbReference>
<evidence type="ECO:0000259" key="3">
    <source>
        <dbReference type="Pfam" id="PF00501"/>
    </source>
</evidence>
<dbReference type="SUPFAM" id="SSF56801">
    <property type="entry name" value="Acetyl-CoA synthetase-like"/>
    <property type="match status" value="1"/>
</dbReference>
<evidence type="ECO:0000259" key="4">
    <source>
        <dbReference type="Pfam" id="PF13193"/>
    </source>
</evidence>
<feature type="domain" description="AMP-binding enzyme C-terminal" evidence="4">
    <location>
        <begin position="424"/>
        <end position="497"/>
    </location>
</feature>
<proteinExistence type="inferred from homology"/>
<dbReference type="Pfam" id="PF13193">
    <property type="entry name" value="AMP-binding_C"/>
    <property type="match status" value="1"/>
</dbReference>
<dbReference type="EMBL" id="FCNY02000014">
    <property type="protein sequence ID" value="SAL57971.1"/>
    <property type="molecule type" value="Genomic_DNA"/>
</dbReference>
<dbReference type="Proteomes" id="UP000054740">
    <property type="component" value="Unassembled WGS sequence"/>
</dbReference>
<dbReference type="InterPro" id="IPR045851">
    <property type="entry name" value="AMP-bd_C_sf"/>
</dbReference>
<evidence type="ECO:0000256" key="2">
    <source>
        <dbReference type="ARBA" id="ARBA00022598"/>
    </source>
</evidence>
<dbReference type="InterPro" id="IPR025110">
    <property type="entry name" value="AMP-bd_C"/>
</dbReference>
<accession>A0A158IPE2</accession>
<dbReference type="GO" id="GO:0031956">
    <property type="term" value="F:medium-chain fatty acid-CoA ligase activity"/>
    <property type="evidence" value="ECO:0007669"/>
    <property type="project" value="TreeGrafter"/>
</dbReference>
<evidence type="ECO:0000256" key="1">
    <source>
        <dbReference type="ARBA" id="ARBA00006432"/>
    </source>
</evidence>
<dbReference type="Pfam" id="PF00501">
    <property type="entry name" value="AMP-binding"/>
    <property type="match status" value="1"/>
</dbReference>
<dbReference type="GO" id="GO:0006631">
    <property type="term" value="P:fatty acid metabolic process"/>
    <property type="evidence" value="ECO:0007669"/>
    <property type="project" value="TreeGrafter"/>
</dbReference>
<reference evidence="6" key="1">
    <citation type="submission" date="2016-01" db="EMBL/GenBank/DDBJ databases">
        <authorList>
            <person name="Peeters C."/>
        </authorList>
    </citation>
    <scope>NUCLEOTIDE SEQUENCE [LARGE SCALE GENOMIC DNA]</scope>
</reference>
<dbReference type="PROSITE" id="PS00455">
    <property type="entry name" value="AMP_BINDING"/>
    <property type="match status" value="1"/>
</dbReference>
<dbReference type="PANTHER" id="PTHR43201">
    <property type="entry name" value="ACYL-COA SYNTHETASE"/>
    <property type="match status" value="1"/>
</dbReference>
<evidence type="ECO:0000313" key="6">
    <source>
        <dbReference type="Proteomes" id="UP000054740"/>
    </source>
</evidence>
<sequence>MLDLGRTFLQAVERNPNALAIVDGEVELTYSQWHAQIARFAAGLRSLGLERGDRLIVVLQNRWEMATLHWACQFIGIVIVPVNWRAKPEELDHTIADAGATVVIYEPASADAVITSEAARTTMRIGLDQVEGATCSFEELMATQEQGAAALAPRLAASADDYSVMLYTSGTTGLAKGVPRRHRHERAAALAHVAQNLYRRGERTLGVMPLYHTMGVRSLLAMALVDGVFVCVRRWSAPFALHCIAKYRITCLYLVPTLYHDLLAAPEFARTEIGSITKLGFAGAPMNDGLRKRCAAAFRPELFVNHYGSSEVYTFSVDQDATIKPGSAGRAGINTRLRVVNLDASSPEALARTGEEGQIIAELAGDEAFEGYWKRPDANAKAIREGWYFTGDTGYLDADGDLYVTGRVDDMIISGGENISPVDIESILSLHPAVDEVAVVGLKDERWGQKVVAFIKRSCAVDATALDEFCRTSDLVNFKRPREYIFVDAIPKSPVGKILRRKLSSGEYARENRAADVEGAGKQM</sequence>
<dbReference type="AlphaFoldDB" id="A0A158IPE2"/>
<organism evidence="5 6">
    <name type="scientific">Caballeronia cordobensis</name>
    <name type="common">Burkholderia cordobensis</name>
    <dbReference type="NCBI Taxonomy" id="1353886"/>
    <lineage>
        <taxon>Bacteria</taxon>
        <taxon>Pseudomonadati</taxon>
        <taxon>Pseudomonadota</taxon>
        <taxon>Betaproteobacteria</taxon>
        <taxon>Burkholderiales</taxon>
        <taxon>Burkholderiaceae</taxon>
        <taxon>Caballeronia</taxon>
    </lineage>
</organism>
<evidence type="ECO:0000313" key="5">
    <source>
        <dbReference type="EMBL" id="SAL57971.1"/>
    </source>
</evidence>
<name>A0A158IPE2_CABCO</name>
<comment type="similarity">
    <text evidence="1">Belongs to the ATP-dependent AMP-binding enzyme family.</text>
</comment>
<dbReference type="InterPro" id="IPR000873">
    <property type="entry name" value="AMP-dep_synth/lig_dom"/>
</dbReference>
<dbReference type="InterPro" id="IPR042099">
    <property type="entry name" value="ANL_N_sf"/>
</dbReference>
<dbReference type="Gene3D" id="3.40.50.12780">
    <property type="entry name" value="N-terminal domain of ligase-like"/>
    <property type="match status" value="1"/>
</dbReference>
<gene>
    <name evidence="5" type="ORF">AWB70_05139</name>
</gene>